<evidence type="ECO:0000313" key="2">
    <source>
        <dbReference type="EMBL" id="KAB2675762.1"/>
    </source>
</evidence>
<evidence type="ECO:0000313" key="3">
    <source>
        <dbReference type="Proteomes" id="UP000481643"/>
    </source>
</evidence>
<organism evidence="2 3">
    <name type="scientific">Brucella tritici</name>
    <dbReference type="NCBI Taxonomy" id="94626"/>
    <lineage>
        <taxon>Bacteria</taxon>
        <taxon>Pseudomonadati</taxon>
        <taxon>Pseudomonadota</taxon>
        <taxon>Alphaproteobacteria</taxon>
        <taxon>Hyphomicrobiales</taxon>
        <taxon>Brucellaceae</taxon>
        <taxon>Brucella/Ochrobactrum group</taxon>
        <taxon>Brucella</taxon>
    </lineage>
</organism>
<gene>
    <name evidence="2" type="ORF">F9L08_27460</name>
</gene>
<dbReference type="PANTHER" id="PTHR11102:SF160">
    <property type="entry name" value="ERAD-ASSOCIATED E3 UBIQUITIN-PROTEIN LIGASE COMPONENT HRD3"/>
    <property type="match status" value="1"/>
</dbReference>
<dbReference type="Proteomes" id="UP000481643">
    <property type="component" value="Unassembled WGS sequence"/>
</dbReference>
<dbReference type="SUPFAM" id="SSF81901">
    <property type="entry name" value="HCP-like"/>
    <property type="match status" value="1"/>
</dbReference>
<dbReference type="Pfam" id="PF08238">
    <property type="entry name" value="Sel1"/>
    <property type="match status" value="3"/>
</dbReference>
<dbReference type="EMBL" id="WBVX01000054">
    <property type="protein sequence ID" value="KAB2675762.1"/>
    <property type="molecule type" value="Genomic_DNA"/>
</dbReference>
<proteinExistence type="predicted"/>
<name>A0A6L3YBT1_9HYPH</name>
<dbReference type="RefSeq" id="WP_151654280.1">
    <property type="nucleotide sequence ID" value="NZ_WBVX01000054.1"/>
</dbReference>
<accession>A0A6L3YBT1</accession>
<dbReference type="InterPro" id="IPR011990">
    <property type="entry name" value="TPR-like_helical_dom_sf"/>
</dbReference>
<feature type="signal peptide" evidence="1">
    <location>
        <begin position="1"/>
        <end position="19"/>
    </location>
</feature>
<dbReference type="Gene3D" id="1.25.40.10">
    <property type="entry name" value="Tetratricopeptide repeat domain"/>
    <property type="match status" value="1"/>
</dbReference>
<evidence type="ECO:0000256" key="1">
    <source>
        <dbReference type="SAM" id="SignalP"/>
    </source>
</evidence>
<reference evidence="2 3" key="1">
    <citation type="submission" date="2019-09" db="EMBL/GenBank/DDBJ databases">
        <title>Taxonomic organization of the family Brucellaceae based on a phylogenomic approach.</title>
        <authorList>
            <person name="Leclercq S."/>
            <person name="Cloeckaert A."/>
            <person name="Zygmunt M.S."/>
        </authorList>
    </citation>
    <scope>NUCLEOTIDE SEQUENCE [LARGE SCALE GENOMIC DNA]</scope>
    <source>
        <strain evidence="2 3">WS1830</strain>
    </source>
</reference>
<dbReference type="InterPro" id="IPR050767">
    <property type="entry name" value="Sel1_AlgK"/>
</dbReference>
<sequence length="200" mass="21678">MMIRDLYMSVLISMFAATATFPFHGSAEAKPAKLLSKNNGEYFLERGHVYENGNGVPKDISKACDWYEQAAKAGSASGMNYYGVCFGGNGGRELNYANAASWYLKAFDAGYVHAARNLAVLIANGLGTKTDPDAAAAIIAAVIPHDAQTRDELKSHPNDWPVSFRAALHRILIRRGFLTGTPDGKFGPRTYAAIDRLSNN</sequence>
<feature type="chain" id="PRO_5026865082" evidence="1">
    <location>
        <begin position="20"/>
        <end position="200"/>
    </location>
</feature>
<dbReference type="PANTHER" id="PTHR11102">
    <property type="entry name" value="SEL-1-LIKE PROTEIN"/>
    <property type="match status" value="1"/>
</dbReference>
<dbReference type="AlphaFoldDB" id="A0A6L3YBT1"/>
<comment type="caution">
    <text evidence="2">The sequence shown here is derived from an EMBL/GenBank/DDBJ whole genome shotgun (WGS) entry which is preliminary data.</text>
</comment>
<dbReference type="SMART" id="SM00671">
    <property type="entry name" value="SEL1"/>
    <property type="match status" value="3"/>
</dbReference>
<keyword evidence="1" id="KW-0732">Signal</keyword>
<protein>
    <submittedName>
        <fullName evidence="2">SEL1-like repeat protein</fullName>
    </submittedName>
</protein>
<dbReference type="InterPro" id="IPR006597">
    <property type="entry name" value="Sel1-like"/>
</dbReference>